<evidence type="ECO:0000256" key="1">
    <source>
        <dbReference type="SAM" id="MobiDB-lite"/>
    </source>
</evidence>
<gene>
    <name evidence="2" type="ORF">L1049_014421</name>
</gene>
<accession>A0AAP0X0D7</accession>
<dbReference type="AlphaFoldDB" id="A0AAP0X0D7"/>
<organism evidence="2 3">
    <name type="scientific">Liquidambar formosana</name>
    <name type="common">Formosan gum</name>
    <dbReference type="NCBI Taxonomy" id="63359"/>
    <lineage>
        <taxon>Eukaryota</taxon>
        <taxon>Viridiplantae</taxon>
        <taxon>Streptophyta</taxon>
        <taxon>Embryophyta</taxon>
        <taxon>Tracheophyta</taxon>
        <taxon>Spermatophyta</taxon>
        <taxon>Magnoliopsida</taxon>
        <taxon>eudicotyledons</taxon>
        <taxon>Gunneridae</taxon>
        <taxon>Pentapetalae</taxon>
        <taxon>Saxifragales</taxon>
        <taxon>Altingiaceae</taxon>
        <taxon>Liquidambar</taxon>
    </lineage>
</organism>
<dbReference type="EMBL" id="JBBPBK010000004">
    <property type="protein sequence ID" value="KAK9286042.1"/>
    <property type="molecule type" value="Genomic_DNA"/>
</dbReference>
<evidence type="ECO:0000313" key="2">
    <source>
        <dbReference type="EMBL" id="KAK9286042.1"/>
    </source>
</evidence>
<feature type="compositionally biased region" description="Basic and acidic residues" evidence="1">
    <location>
        <begin position="38"/>
        <end position="52"/>
    </location>
</feature>
<proteinExistence type="predicted"/>
<keyword evidence="3" id="KW-1185">Reference proteome</keyword>
<sequence length="115" mass="13175">MLHRGESKWRSGDDNMAKNPCPHHLTSPCFPAIKVRGENPGDDERCEQRQLEPEPEMECTPENHSRSFGSGGEDHLVQLLMVGLGSECAGRMCLRRRRYGEFETDRKEKAGERKY</sequence>
<dbReference type="Proteomes" id="UP001415857">
    <property type="component" value="Unassembled WGS sequence"/>
</dbReference>
<name>A0AAP0X0D7_LIQFO</name>
<evidence type="ECO:0000313" key="3">
    <source>
        <dbReference type="Proteomes" id="UP001415857"/>
    </source>
</evidence>
<protein>
    <submittedName>
        <fullName evidence="2">Uncharacterized protein</fullName>
    </submittedName>
</protein>
<reference evidence="2 3" key="1">
    <citation type="journal article" date="2024" name="Plant J.">
        <title>Genome sequences and population genomics reveal climatic adaptation and genomic divergence between two closely related sweetgum species.</title>
        <authorList>
            <person name="Xu W.Q."/>
            <person name="Ren C.Q."/>
            <person name="Zhang X.Y."/>
            <person name="Comes H.P."/>
            <person name="Liu X.H."/>
            <person name="Li Y.G."/>
            <person name="Kettle C.J."/>
            <person name="Jalonen R."/>
            <person name="Gaisberger H."/>
            <person name="Ma Y.Z."/>
            <person name="Qiu Y.X."/>
        </authorList>
    </citation>
    <scope>NUCLEOTIDE SEQUENCE [LARGE SCALE GENOMIC DNA]</scope>
    <source>
        <strain evidence="2">Hangzhou</strain>
    </source>
</reference>
<feature type="region of interest" description="Disordered" evidence="1">
    <location>
        <begin position="38"/>
        <end position="71"/>
    </location>
</feature>
<comment type="caution">
    <text evidence="2">The sequence shown here is derived from an EMBL/GenBank/DDBJ whole genome shotgun (WGS) entry which is preliminary data.</text>
</comment>